<dbReference type="SUPFAM" id="SSF110296">
    <property type="entry name" value="Oligoxyloglucan reducing end-specific cellobiohydrolase"/>
    <property type="match status" value="1"/>
</dbReference>
<feature type="region of interest" description="Disordered" evidence="1">
    <location>
        <begin position="34"/>
        <end position="55"/>
    </location>
</feature>
<proteinExistence type="predicted"/>
<organism evidence="2">
    <name type="scientific">marine sediment metagenome</name>
    <dbReference type="NCBI Taxonomy" id="412755"/>
    <lineage>
        <taxon>unclassified sequences</taxon>
        <taxon>metagenomes</taxon>
        <taxon>ecological metagenomes</taxon>
    </lineage>
</organism>
<name>X0ZZS8_9ZZZZ</name>
<protein>
    <submittedName>
        <fullName evidence="2">Uncharacterized protein</fullName>
    </submittedName>
</protein>
<feature type="non-terminal residue" evidence="2">
    <location>
        <position position="133"/>
    </location>
</feature>
<sequence length="133" mass="14476">MRLQPLPRFVFLSGILLIPVALALPAVSGDSRPAGHLEIPVEPPPEPVTREAQPRSPRAIVLRDLHRSVQVNVDLQQNNIVGDAANEPSIAIDPTNPDRMAIGWRQFDTVTSSFRQAGYAYTVDGGATWTFPG</sequence>
<evidence type="ECO:0000313" key="2">
    <source>
        <dbReference type="EMBL" id="GAG53511.1"/>
    </source>
</evidence>
<dbReference type="AlphaFoldDB" id="X0ZZS8"/>
<reference evidence="2" key="1">
    <citation type="journal article" date="2014" name="Front. Microbiol.">
        <title>High frequency of phylogenetically diverse reductive dehalogenase-homologous genes in deep subseafloor sedimentary metagenomes.</title>
        <authorList>
            <person name="Kawai M."/>
            <person name="Futagami T."/>
            <person name="Toyoda A."/>
            <person name="Takaki Y."/>
            <person name="Nishi S."/>
            <person name="Hori S."/>
            <person name="Arai W."/>
            <person name="Tsubouchi T."/>
            <person name="Morono Y."/>
            <person name="Uchiyama I."/>
            <person name="Ito T."/>
            <person name="Fujiyama A."/>
            <person name="Inagaki F."/>
            <person name="Takami H."/>
        </authorList>
    </citation>
    <scope>NUCLEOTIDE SEQUENCE</scope>
    <source>
        <strain evidence="2">Expedition CK06-06</strain>
    </source>
</reference>
<dbReference type="EMBL" id="BARS01051218">
    <property type="protein sequence ID" value="GAG53511.1"/>
    <property type="molecule type" value="Genomic_DNA"/>
</dbReference>
<evidence type="ECO:0000256" key="1">
    <source>
        <dbReference type="SAM" id="MobiDB-lite"/>
    </source>
</evidence>
<comment type="caution">
    <text evidence="2">The sequence shown here is derived from an EMBL/GenBank/DDBJ whole genome shotgun (WGS) entry which is preliminary data.</text>
</comment>
<accession>X0ZZS8</accession>
<gene>
    <name evidence="2" type="ORF">S01H1_76329</name>
</gene>